<dbReference type="SUPFAM" id="SSF55166">
    <property type="entry name" value="Hedgehog/DD-peptidase"/>
    <property type="match status" value="1"/>
</dbReference>
<dbReference type="GO" id="GO:0046872">
    <property type="term" value="F:metal ion binding"/>
    <property type="evidence" value="ECO:0007669"/>
    <property type="project" value="UniProtKB-KW"/>
</dbReference>
<dbReference type="KEGG" id="ccot:CCAX7_59100"/>
<dbReference type="RefSeq" id="WP_165864379.1">
    <property type="nucleotide sequence ID" value="NZ_AP025739.1"/>
</dbReference>
<evidence type="ECO:0000313" key="10">
    <source>
        <dbReference type="EMBL" id="BDI33859.1"/>
    </source>
</evidence>
<evidence type="ECO:0000313" key="11">
    <source>
        <dbReference type="Proteomes" id="UP000287394"/>
    </source>
</evidence>
<proteinExistence type="predicted"/>
<gene>
    <name evidence="10" type="ORF">CCAX7_59100</name>
</gene>
<reference evidence="10 11" key="1">
    <citation type="journal article" date="2019" name="Int. J. Syst. Evol. Microbiol.">
        <title>Capsulimonas corticalis gen. nov., sp. nov., an aerobic capsulated bacterium, of a novel bacterial order, Capsulimonadales ord. nov., of the class Armatimonadia of the phylum Armatimonadetes.</title>
        <authorList>
            <person name="Li J."/>
            <person name="Kudo C."/>
            <person name="Tonouchi A."/>
        </authorList>
    </citation>
    <scope>NUCLEOTIDE SEQUENCE [LARGE SCALE GENOMIC DNA]</scope>
    <source>
        <strain evidence="10 11">AX-7</strain>
    </source>
</reference>
<dbReference type="Gene3D" id="3.30.1380.10">
    <property type="match status" value="1"/>
</dbReference>
<evidence type="ECO:0000256" key="9">
    <source>
        <dbReference type="SAM" id="MobiDB-lite"/>
    </source>
</evidence>
<evidence type="ECO:0000256" key="7">
    <source>
        <dbReference type="ARBA" id="ARBA00023049"/>
    </source>
</evidence>
<keyword evidence="5" id="KW-0862">Zinc</keyword>
<comment type="catalytic activity">
    <reaction evidence="1">
        <text>D-alanyl-D-alanine + H2O = 2 D-alanine</text>
        <dbReference type="Rhea" id="RHEA:20661"/>
        <dbReference type="ChEBI" id="CHEBI:15377"/>
        <dbReference type="ChEBI" id="CHEBI:57416"/>
        <dbReference type="ChEBI" id="CHEBI:57822"/>
        <dbReference type="EC" id="3.4.13.22"/>
    </reaction>
</comment>
<dbReference type="PANTHER" id="PTHR43126">
    <property type="entry name" value="D-ALANYL-D-ALANINE DIPEPTIDASE"/>
    <property type="match status" value="1"/>
</dbReference>
<dbReference type="GO" id="GO:0006508">
    <property type="term" value="P:proteolysis"/>
    <property type="evidence" value="ECO:0007669"/>
    <property type="project" value="UniProtKB-KW"/>
</dbReference>
<feature type="compositionally biased region" description="Basic and acidic residues" evidence="9">
    <location>
        <begin position="233"/>
        <end position="247"/>
    </location>
</feature>
<keyword evidence="3" id="KW-0479">Metal-binding</keyword>
<keyword evidence="2" id="KW-0645">Protease</keyword>
<dbReference type="GO" id="GO:0071555">
    <property type="term" value="P:cell wall organization"/>
    <property type="evidence" value="ECO:0007669"/>
    <property type="project" value="UniProtKB-KW"/>
</dbReference>
<dbReference type="InterPro" id="IPR000755">
    <property type="entry name" value="A_A_dipeptidase"/>
</dbReference>
<dbReference type="AlphaFoldDB" id="A0A402CZS2"/>
<protein>
    <submittedName>
        <fullName evidence="10">D-alanyl-D-alanine dipeptidase</fullName>
    </submittedName>
</protein>
<dbReference type="InterPro" id="IPR009045">
    <property type="entry name" value="Zn_M74/Hedgehog-like"/>
</dbReference>
<dbReference type="PANTHER" id="PTHR43126:SF2">
    <property type="entry name" value="D-ALANYL-D-ALANINE DIPEPTIDASE"/>
    <property type="match status" value="1"/>
</dbReference>
<dbReference type="EMBL" id="AP025739">
    <property type="protein sequence ID" value="BDI33859.1"/>
    <property type="molecule type" value="Genomic_DNA"/>
</dbReference>
<sequence>MIEPAPRYPKPLILHSFDVRFDRRSFGEPLSRLRAIPIVDNGEPLVDLRDACPDVVLRPGCLPFLRKTVAAMVNEVQAALPTGCKLAVGTGLRTWEMQTEIRTNVEASMREKHPEWSAAALQRNVNRMVAPLELKSPPPHTTGAALDVGVLNPDGTPMDFTASDDFWATAPTYLHTLPDHARENRIMLIRAMEDAGLTNYVGEWWHWSYGDQGWALRVGSPTACYGSVVLEDAESKRLPKEEEKTDPETVAEQNSD</sequence>
<evidence type="ECO:0000256" key="5">
    <source>
        <dbReference type="ARBA" id="ARBA00022833"/>
    </source>
</evidence>
<evidence type="ECO:0000256" key="8">
    <source>
        <dbReference type="ARBA" id="ARBA00023316"/>
    </source>
</evidence>
<dbReference type="Pfam" id="PF01427">
    <property type="entry name" value="Peptidase_M15"/>
    <property type="match status" value="1"/>
</dbReference>
<accession>A0A402CZS2</accession>
<dbReference type="GO" id="GO:0008237">
    <property type="term" value="F:metallopeptidase activity"/>
    <property type="evidence" value="ECO:0007669"/>
    <property type="project" value="UniProtKB-KW"/>
</dbReference>
<evidence type="ECO:0000256" key="3">
    <source>
        <dbReference type="ARBA" id="ARBA00022723"/>
    </source>
</evidence>
<feature type="region of interest" description="Disordered" evidence="9">
    <location>
        <begin position="232"/>
        <end position="256"/>
    </location>
</feature>
<keyword evidence="6" id="KW-0224">Dipeptidase</keyword>
<organism evidence="10 11">
    <name type="scientific">Capsulimonas corticalis</name>
    <dbReference type="NCBI Taxonomy" id="2219043"/>
    <lineage>
        <taxon>Bacteria</taxon>
        <taxon>Bacillati</taxon>
        <taxon>Armatimonadota</taxon>
        <taxon>Armatimonadia</taxon>
        <taxon>Capsulimonadales</taxon>
        <taxon>Capsulimonadaceae</taxon>
        <taxon>Capsulimonas</taxon>
    </lineage>
</organism>
<evidence type="ECO:0000256" key="2">
    <source>
        <dbReference type="ARBA" id="ARBA00022670"/>
    </source>
</evidence>
<evidence type="ECO:0000256" key="6">
    <source>
        <dbReference type="ARBA" id="ARBA00022997"/>
    </source>
</evidence>
<evidence type="ECO:0000256" key="1">
    <source>
        <dbReference type="ARBA" id="ARBA00001362"/>
    </source>
</evidence>
<dbReference type="GO" id="GO:0160237">
    <property type="term" value="F:D-Ala-D-Ala dipeptidase activity"/>
    <property type="evidence" value="ECO:0007669"/>
    <property type="project" value="UniProtKB-EC"/>
</dbReference>
<dbReference type="Proteomes" id="UP000287394">
    <property type="component" value="Chromosome"/>
</dbReference>
<keyword evidence="4" id="KW-0378">Hydrolase</keyword>
<keyword evidence="8" id="KW-0961">Cell wall biogenesis/degradation</keyword>
<keyword evidence="11" id="KW-1185">Reference proteome</keyword>
<keyword evidence="7" id="KW-0482">Metalloprotease</keyword>
<evidence type="ECO:0000256" key="4">
    <source>
        <dbReference type="ARBA" id="ARBA00022801"/>
    </source>
</evidence>
<name>A0A402CZS2_9BACT</name>